<feature type="compositionally biased region" description="Polar residues" evidence="7">
    <location>
        <begin position="516"/>
        <end position="525"/>
    </location>
</feature>
<feature type="transmembrane region" description="Helical" evidence="8">
    <location>
        <begin position="67"/>
        <end position="86"/>
    </location>
</feature>
<reference evidence="11" key="2">
    <citation type="submission" date="2023-06" db="EMBL/GenBank/DDBJ databases">
        <authorList>
            <consortium name="Lawrence Berkeley National Laboratory"/>
            <person name="Mondo S.J."/>
            <person name="Hensen N."/>
            <person name="Bonometti L."/>
            <person name="Westerberg I."/>
            <person name="Brannstrom I.O."/>
            <person name="Guillou S."/>
            <person name="Cros-Aarteil S."/>
            <person name="Calhoun S."/>
            <person name="Haridas S."/>
            <person name="Kuo A."/>
            <person name="Pangilinan J."/>
            <person name="Riley R."/>
            <person name="Labutti K."/>
            <person name="Andreopoulos B."/>
            <person name="Lipzen A."/>
            <person name="Chen C."/>
            <person name="Yanf M."/>
            <person name="Daum C."/>
            <person name="Ng V."/>
            <person name="Clum A."/>
            <person name="Steindorff A."/>
            <person name="Ohm R."/>
            <person name="Martin F."/>
            <person name="Silar P."/>
            <person name="Natvig D."/>
            <person name="Lalanne C."/>
            <person name="Gautier V."/>
            <person name="Ament-Velasquez S.L."/>
            <person name="Kruys A."/>
            <person name="Hutchinson M.I."/>
            <person name="Powell A.J."/>
            <person name="Barry K."/>
            <person name="Miller A.N."/>
            <person name="Grigoriev I.V."/>
            <person name="Debuchy R."/>
            <person name="Gladieux P."/>
            <person name="Thoren M.H."/>
            <person name="Johannesson H."/>
        </authorList>
    </citation>
    <scope>NUCLEOTIDE SEQUENCE</scope>
    <source>
        <strain evidence="11">PSN324</strain>
    </source>
</reference>
<dbReference type="GO" id="GO:0005886">
    <property type="term" value="C:plasma membrane"/>
    <property type="evidence" value="ECO:0007669"/>
    <property type="project" value="TreeGrafter"/>
</dbReference>
<feature type="transmembrane region" description="Helical" evidence="8">
    <location>
        <begin position="225"/>
        <end position="243"/>
    </location>
</feature>
<dbReference type="Proteomes" id="UP001321749">
    <property type="component" value="Unassembled WGS sequence"/>
</dbReference>
<dbReference type="InterPro" id="IPR020846">
    <property type="entry name" value="MFS_dom"/>
</dbReference>
<sequence>MVFVSLCLASFLAALDVTIITTALPTITQAIGGEDKYVWIANSYVITSTAIQPLFGQLSNIFGRRYVTLAAVSLFLLGSGLSGGAVNVGMLIVGRCIQGAGSGAIMMLLDLIICDLVPLRERAKYIGIVMSSSGVSAALGPLIGGAIVQTISWRWIFYINLPIGGLVLVSVVCFLNTKHNRSPTWVHALGRIDFPGNFLFIASVVSLLLGLIMGGQIFPWSSWRIILPIVLGAVGIGAFIFYESTPLCKEPTIPLDLFGNRTSAIAYVLTFLSAMLLQWATYYLPIYFQGVQLSSPTRSGVQILPLNTCLIPLTIIAGIIVSATGKYLPVHVASFALMSLAFGLFTRLDADTSTVEWVFLQIVAAAGLGFTMNSPLTALQASLPDSYSASATATYAFLRSFAFVWGITIPAIIFNAQVDKHLDKITDAGLQELLSGGAALSYTTKHFLLSLSESARNQAVSVFTDALKISWYVSLAFALLGFVLCFGEKQIELRTTLDTEFGLDEGKKSTDGTKPADNNTSGGAV</sequence>
<feature type="transmembrane region" description="Helical" evidence="8">
    <location>
        <begin position="92"/>
        <end position="113"/>
    </location>
</feature>
<feature type="transmembrane region" description="Helical" evidence="8">
    <location>
        <begin position="155"/>
        <end position="177"/>
    </location>
</feature>
<dbReference type="PROSITE" id="PS50850">
    <property type="entry name" value="MFS"/>
    <property type="match status" value="1"/>
</dbReference>
<dbReference type="AlphaFoldDB" id="A0AAV9HU91"/>
<keyword evidence="3 8" id="KW-0812">Transmembrane</keyword>
<dbReference type="PANTHER" id="PTHR23501">
    <property type="entry name" value="MAJOR FACILITATOR SUPERFAMILY"/>
    <property type="match status" value="1"/>
</dbReference>
<evidence type="ECO:0000256" key="5">
    <source>
        <dbReference type="ARBA" id="ARBA00023136"/>
    </source>
</evidence>
<proteinExistence type="predicted"/>
<protein>
    <submittedName>
        <fullName evidence="11">MFS general substrate transporter</fullName>
    </submittedName>
</protein>
<organism evidence="11 12">
    <name type="scientific">Cladorrhinum samala</name>
    <dbReference type="NCBI Taxonomy" id="585594"/>
    <lineage>
        <taxon>Eukaryota</taxon>
        <taxon>Fungi</taxon>
        <taxon>Dikarya</taxon>
        <taxon>Ascomycota</taxon>
        <taxon>Pezizomycotina</taxon>
        <taxon>Sordariomycetes</taxon>
        <taxon>Sordariomycetidae</taxon>
        <taxon>Sordariales</taxon>
        <taxon>Podosporaceae</taxon>
        <taxon>Cladorrhinum</taxon>
    </lineage>
</organism>
<evidence type="ECO:0000256" key="8">
    <source>
        <dbReference type="SAM" id="Phobius"/>
    </source>
</evidence>
<feature type="transmembrane region" description="Helical" evidence="8">
    <location>
        <begin position="303"/>
        <end position="321"/>
    </location>
</feature>
<evidence type="ECO:0000256" key="4">
    <source>
        <dbReference type="ARBA" id="ARBA00022989"/>
    </source>
</evidence>
<dbReference type="SUPFAM" id="SSF103473">
    <property type="entry name" value="MFS general substrate transporter"/>
    <property type="match status" value="2"/>
</dbReference>
<dbReference type="CDD" id="cd17502">
    <property type="entry name" value="MFS_Azr1_MDR_like"/>
    <property type="match status" value="1"/>
</dbReference>
<feature type="transmembrane region" description="Helical" evidence="8">
    <location>
        <begin position="396"/>
        <end position="414"/>
    </location>
</feature>
<dbReference type="InterPro" id="IPR036259">
    <property type="entry name" value="MFS_trans_sf"/>
</dbReference>
<dbReference type="PANTHER" id="PTHR23501:SF187">
    <property type="entry name" value="MAJOR FACILITATOR SUPERFAMILY (MFS) PROFILE DOMAIN-CONTAINING PROTEIN"/>
    <property type="match status" value="1"/>
</dbReference>
<evidence type="ECO:0000259" key="10">
    <source>
        <dbReference type="PROSITE" id="PS50850"/>
    </source>
</evidence>
<evidence type="ECO:0000256" key="1">
    <source>
        <dbReference type="ARBA" id="ARBA00004141"/>
    </source>
</evidence>
<evidence type="ECO:0000313" key="12">
    <source>
        <dbReference type="Proteomes" id="UP001321749"/>
    </source>
</evidence>
<reference evidence="11" key="1">
    <citation type="journal article" date="2023" name="Mol. Phylogenet. Evol.">
        <title>Genome-scale phylogeny and comparative genomics of the fungal order Sordariales.</title>
        <authorList>
            <person name="Hensen N."/>
            <person name="Bonometti L."/>
            <person name="Westerberg I."/>
            <person name="Brannstrom I.O."/>
            <person name="Guillou S."/>
            <person name="Cros-Aarteil S."/>
            <person name="Calhoun S."/>
            <person name="Haridas S."/>
            <person name="Kuo A."/>
            <person name="Mondo S."/>
            <person name="Pangilinan J."/>
            <person name="Riley R."/>
            <person name="LaButti K."/>
            <person name="Andreopoulos B."/>
            <person name="Lipzen A."/>
            <person name="Chen C."/>
            <person name="Yan M."/>
            <person name="Daum C."/>
            <person name="Ng V."/>
            <person name="Clum A."/>
            <person name="Steindorff A."/>
            <person name="Ohm R.A."/>
            <person name="Martin F."/>
            <person name="Silar P."/>
            <person name="Natvig D.O."/>
            <person name="Lalanne C."/>
            <person name="Gautier V."/>
            <person name="Ament-Velasquez S.L."/>
            <person name="Kruys A."/>
            <person name="Hutchinson M.I."/>
            <person name="Powell A.J."/>
            <person name="Barry K."/>
            <person name="Miller A.N."/>
            <person name="Grigoriev I.V."/>
            <person name="Debuchy R."/>
            <person name="Gladieux P."/>
            <person name="Hiltunen Thoren M."/>
            <person name="Johannesson H."/>
        </authorList>
    </citation>
    <scope>NUCLEOTIDE SEQUENCE</scope>
    <source>
        <strain evidence="11">PSN324</strain>
    </source>
</reference>
<keyword evidence="5 8" id="KW-0472">Membrane</keyword>
<keyword evidence="6" id="KW-0325">Glycoprotein</keyword>
<keyword evidence="12" id="KW-1185">Reference proteome</keyword>
<dbReference type="Gene3D" id="1.20.1250.20">
    <property type="entry name" value="MFS general substrate transporter like domains"/>
    <property type="match status" value="1"/>
</dbReference>
<dbReference type="EMBL" id="MU864948">
    <property type="protein sequence ID" value="KAK4464492.1"/>
    <property type="molecule type" value="Genomic_DNA"/>
</dbReference>
<feature type="signal peptide" evidence="9">
    <location>
        <begin position="1"/>
        <end position="22"/>
    </location>
</feature>
<dbReference type="Gene3D" id="1.20.1720.10">
    <property type="entry name" value="Multidrug resistance protein D"/>
    <property type="match status" value="1"/>
</dbReference>
<evidence type="ECO:0000256" key="3">
    <source>
        <dbReference type="ARBA" id="ARBA00022692"/>
    </source>
</evidence>
<dbReference type="GO" id="GO:0022857">
    <property type="term" value="F:transmembrane transporter activity"/>
    <property type="evidence" value="ECO:0007669"/>
    <property type="project" value="InterPro"/>
</dbReference>
<keyword evidence="4 8" id="KW-1133">Transmembrane helix</keyword>
<evidence type="ECO:0000256" key="9">
    <source>
        <dbReference type="SAM" id="SignalP"/>
    </source>
</evidence>
<feature type="transmembrane region" description="Helical" evidence="8">
    <location>
        <begin position="357"/>
        <end position="376"/>
    </location>
</feature>
<accession>A0AAV9HU91</accession>
<keyword evidence="9" id="KW-0732">Signal</keyword>
<feature type="transmembrane region" description="Helical" evidence="8">
    <location>
        <begin position="264"/>
        <end position="283"/>
    </location>
</feature>
<feature type="chain" id="PRO_5043530074" evidence="9">
    <location>
        <begin position="23"/>
        <end position="525"/>
    </location>
</feature>
<evidence type="ECO:0000313" key="11">
    <source>
        <dbReference type="EMBL" id="KAK4464492.1"/>
    </source>
</evidence>
<dbReference type="InterPro" id="IPR011701">
    <property type="entry name" value="MFS"/>
</dbReference>
<evidence type="ECO:0000256" key="2">
    <source>
        <dbReference type="ARBA" id="ARBA00022448"/>
    </source>
</evidence>
<feature type="domain" description="Major facilitator superfamily (MFS) profile" evidence="10">
    <location>
        <begin position="2"/>
        <end position="453"/>
    </location>
</feature>
<feature type="transmembrane region" description="Helical" evidence="8">
    <location>
        <begin position="125"/>
        <end position="149"/>
    </location>
</feature>
<gene>
    <name evidence="11" type="ORF">QBC42DRAFT_171216</name>
</gene>
<keyword evidence="2" id="KW-0813">Transport</keyword>
<feature type="transmembrane region" description="Helical" evidence="8">
    <location>
        <begin position="328"/>
        <end position="345"/>
    </location>
</feature>
<evidence type="ECO:0000256" key="6">
    <source>
        <dbReference type="ARBA" id="ARBA00023180"/>
    </source>
</evidence>
<evidence type="ECO:0000256" key="7">
    <source>
        <dbReference type="SAM" id="MobiDB-lite"/>
    </source>
</evidence>
<feature type="transmembrane region" description="Helical" evidence="8">
    <location>
        <begin position="39"/>
        <end position="55"/>
    </location>
</feature>
<dbReference type="Pfam" id="PF07690">
    <property type="entry name" value="MFS_1"/>
    <property type="match status" value="1"/>
</dbReference>
<feature type="transmembrane region" description="Helical" evidence="8">
    <location>
        <begin position="469"/>
        <end position="487"/>
    </location>
</feature>
<name>A0AAV9HU91_9PEZI</name>
<feature type="region of interest" description="Disordered" evidence="7">
    <location>
        <begin position="504"/>
        <end position="525"/>
    </location>
</feature>
<comment type="caution">
    <text evidence="11">The sequence shown here is derived from an EMBL/GenBank/DDBJ whole genome shotgun (WGS) entry which is preliminary data.</text>
</comment>
<dbReference type="PRINTS" id="PR01036">
    <property type="entry name" value="TCRTETB"/>
</dbReference>
<feature type="transmembrane region" description="Helical" evidence="8">
    <location>
        <begin position="198"/>
        <end position="219"/>
    </location>
</feature>
<comment type="subcellular location">
    <subcellularLocation>
        <location evidence="1">Membrane</location>
        <topology evidence="1">Multi-pass membrane protein</topology>
    </subcellularLocation>
</comment>